<evidence type="ECO:0000313" key="2">
    <source>
        <dbReference type="Proteomes" id="UP001446871"/>
    </source>
</evidence>
<dbReference type="EMBL" id="JAQQWM010000006">
    <property type="protein sequence ID" value="KAK8059717.1"/>
    <property type="molecule type" value="Genomic_DNA"/>
</dbReference>
<evidence type="ECO:0000313" key="1">
    <source>
        <dbReference type="EMBL" id="KAK8059717.1"/>
    </source>
</evidence>
<organism evidence="1 2">
    <name type="scientific">Apiospora saccharicola</name>
    <dbReference type="NCBI Taxonomy" id="335842"/>
    <lineage>
        <taxon>Eukaryota</taxon>
        <taxon>Fungi</taxon>
        <taxon>Dikarya</taxon>
        <taxon>Ascomycota</taxon>
        <taxon>Pezizomycotina</taxon>
        <taxon>Sordariomycetes</taxon>
        <taxon>Xylariomycetidae</taxon>
        <taxon>Amphisphaeriales</taxon>
        <taxon>Apiosporaceae</taxon>
        <taxon>Apiospora</taxon>
    </lineage>
</organism>
<evidence type="ECO:0008006" key="3">
    <source>
        <dbReference type="Google" id="ProtNLM"/>
    </source>
</evidence>
<reference evidence="1 2" key="1">
    <citation type="submission" date="2023-01" db="EMBL/GenBank/DDBJ databases">
        <title>Analysis of 21 Apiospora genomes using comparative genomics revels a genus with tremendous synthesis potential of carbohydrate active enzymes and secondary metabolites.</title>
        <authorList>
            <person name="Sorensen T."/>
        </authorList>
    </citation>
    <scope>NUCLEOTIDE SEQUENCE [LARGE SCALE GENOMIC DNA]</scope>
    <source>
        <strain evidence="1 2">CBS 83171</strain>
    </source>
</reference>
<accession>A0ABR1ULD8</accession>
<name>A0ABR1ULD8_9PEZI</name>
<keyword evidence="2" id="KW-1185">Reference proteome</keyword>
<dbReference type="Proteomes" id="UP001446871">
    <property type="component" value="Unassembled WGS sequence"/>
</dbReference>
<comment type="caution">
    <text evidence="1">The sequence shown here is derived from an EMBL/GenBank/DDBJ whole genome shotgun (WGS) entry which is preliminary data.</text>
</comment>
<sequence>MVRHALPNLQSREPETRAQYAHWCKISERGQKAVSKLIKDPDSNALGTALAEMANFEPQKPPHLRPRNQRAEGAFGAAAMLLPDFLRNPAPSASSAPQDFGNSIFMKLPLEVRNMIYDHCVFYPSARELYRVYYTQRISQVQRSTPTIYLLSKQITREALLVLRSRVLVIDRVPPWPVGRSIPLDICNFISRDTLLKVRYLELRVAFGEGDSGNGDVWLQVVKDLLSALASRNSIIELKVLVKIHGLQIPYMWSAELKRYEQMVQQVCFEYNESSPDFLQLADIMILAQIVRRLGA</sequence>
<proteinExistence type="predicted"/>
<gene>
    <name evidence="1" type="ORF">PG996_009647</name>
</gene>
<protein>
    <recommendedName>
        <fullName evidence="3">F-box domain-containing protein</fullName>
    </recommendedName>
</protein>